<feature type="domain" description="Rhodopsin" evidence="8">
    <location>
        <begin position="38"/>
        <end position="255"/>
    </location>
</feature>
<feature type="compositionally biased region" description="Low complexity" evidence="6">
    <location>
        <begin position="324"/>
        <end position="335"/>
    </location>
</feature>
<dbReference type="GO" id="GO:0016020">
    <property type="term" value="C:membrane"/>
    <property type="evidence" value="ECO:0007669"/>
    <property type="project" value="UniProtKB-SubCell"/>
</dbReference>
<keyword evidence="4 7" id="KW-0472">Membrane</keyword>
<dbReference type="InterPro" id="IPR052337">
    <property type="entry name" value="SAT4-like"/>
</dbReference>
<feature type="transmembrane region" description="Helical" evidence="7">
    <location>
        <begin position="183"/>
        <end position="204"/>
    </location>
</feature>
<evidence type="ECO:0000256" key="5">
    <source>
        <dbReference type="ARBA" id="ARBA00038359"/>
    </source>
</evidence>
<evidence type="ECO:0000256" key="3">
    <source>
        <dbReference type="ARBA" id="ARBA00022989"/>
    </source>
</evidence>
<keyword evidence="2 7" id="KW-0812">Transmembrane</keyword>
<feature type="transmembrane region" description="Helical" evidence="7">
    <location>
        <begin position="110"/>
        <end position="127"/>
    </location>
</feature>
<evidence type="ECO:0000256" key="4">
    <source>
        <dbReference type="ARBA" id="ARBA00023136"/>
    </source>
</evidence>
<dbReference type="EMBL" id="JAGMUV010000013">
    <property type="protein sequence ID" value="KAH7136349.1"/>
    <property type="molecule type" value="Genomic_DNA"/>
</dbReference>
<dbReference type="PANTHER" id="PTHR33048:SF19">
    <property type="entry name" value="MEMBRANE PROTEIN PTH11-LIKE, PUTATIVE (AFU_ORTHOLOGUE AFUA_1G14080)-RELATED"/>
    <property type="match status" value="1"/>
</dbReference>
<evidence type="ECO:0000313" key="9">
    <source>
        <dbReference type="EMBL" id="KAH7136349.1"/>
    </source>
</evidence>
<evidence type="ECO:0000259" key="8">
    <source>
        <dbReference type="Pfam" id="PF20684"/>
    </source>
</evidence>
<dbReference type="Proteomes" id="UP000738349">
    <property type="component" value="Unassembled WGS sequence"/>
</dbReference>
<proteinExistence type="inferred from homology"/>
<evidence type="ECO:0000256" key="7">
    <source>
        <dbReference type="SAM" id="Phobius"/>
    </source>
</evidence>
<accession>A0A9P9EFV3</accession>
<dbReference type="AlphaFoldDB" id="A0A9P9EFV3"/>
<feature type="transmembrane region" description="Helical" evidence="7">
    <location>
        <begin position="6"/>
        <end position="27"/>
    </location>
</feature>
<keyword evidence="3 7" id="KW-1133">Transmembrane helix</keyword>
<evidence type="ECO:0000313" key="10">
    <source>
        <dbReference type="Proteomes" id="UP000738349"/>
    </source>
</evidence>
<evidence type="ECO:0000256" key="1">
    <source>
        <dbReference type="ARBA" id="ARBA00004141"/>
    </source>
</evidence>
<dbReference type="InterPro" id="IPR049326">
    <property type="entry name" value="Rhodopsin_dom_fungi"/>
</dbReference>
<keyword evidence="10" id="KW-1185">Reference proteome</keyword>
<reference evidence="9" key="1">
    <citation type="journal article" date="2021" name="Nat. Commun.">
        <title>Genetic determinants of endophytism in the Arabidopsis root mycobiome.</title>
        <authorList>
            <person name="Mesny F."/>
            <person name="Miyauchi S."/>
            <person name="Thiergart T."/>
            <person name="Pickel B."/>
            <person name="Atanasova L."/>
            <person name="Karlsson M."/>
            <person name="Huettel B."/>
            <person name="Barry K.W."/>
            <person name="Haridas S."/>
            <person name="Chen C."/>
            <person name="Bauer D."/>
            <person name="Andreopoulos W."/>
            <person name="Pangilinan J."/>
            <person name="LaButti K."/>
            <person name="Riley R."/>
            <person name="Lipzen A."/>
            <person name="Clum A."/>
            <person name="Drula E."/>
            <person name="Henrissat B."/>
            <person name="Kohler A."/>
            <person name="Grigoriev I.V."/>
            <person name="Martin F.M."/>
            <person name="Hacquard S."/>
        </authorList>
    </citation>
    <scope>NUCLEOTIDE SEQUENCE</scope>
    <source>
        <strain evidence="9">MPI-CAGE-AT-0147</strain>
    </source>
</reference>
<comment type="caution">
    <text evidence="9">The sequence shown here is derived from an EMBL/GenBank/DDBJ whole genome shotgun (WGS) entry which is preliminary data.</text>
</comment>
<protein>
    <recommendedName>
        <fullName evidence="8">Rhodopsin domain-containing protein</fullName>
    </recommendedName>
</protein>
<evidence type="ECO:0000256" key="2">
    <source>
        <dbReference type="ARBA" id="ARBA00022692"/>
    </source>
</evidence>
<dbReference type="PANTHER" id="PTHR33048">
    <property type="entry name" value="PTH11-LIKE INTEGRAL MEMBRANE PROTEIN (AFU_ORTHOLOGUE AFUA_5G11245)"/>
    <property type="match status" value="1"/>
</dbReference>
<comment type="subcellular location">
    <subcellularLocation>
        <location evidence="1">Membrane</location>
        <topology evidence="1">Multi-pass membrane protein</topology>
    </subcellularLocation>
</comment>
<feature type="transmembrane region" description="Helical" evidence="7">
    <location>
        <begin position="256"/>
        <end position="277"/>
    </location>
</feature>
<sequence length="341" mass="37922">MAVASEHVFGVIAGAVCGSLILFRCGYRLFSRCRTHPDCHRTWHADDAYMAFAIVPLVARTTIIYFSFNLNPDQTFGLPTESDAAAQGISTAQLEEKYVLSHMLLLPARVSYLTYLWCLKLCLLNFYGRFIRVYPLWKAAATALWWSLVITYFAILILIFTECRPINLYWDPDPDSKYSCHRALANLLTMGILNIITDIALILLPFPILRHSRLPVRQKVQLSILFGIGIIVVVITIVRLPLVVNQSLSIQARTTGATIEILGATIVANAAFYFALLKDIQRGHNHSLSGQGNASFRPCNSDVDITLVSRQTHSDHGPKTGHCQVSPVSPQVDSDSGFDDV</sequence>
<feature type="transmembrane region" description="Helical" evidence="7">
    <location>
        <begin position="139"/>
        <end position="160"/>
    </location>
</feature>
<dbReference type="Pfam" id="PF20684">
    <property type="entry name" value="Fung_rhodopsin"/>
    <property type="match status" value="1"/>
</dbReference>
<dbReference type="OrthoDB" id="2988756at2759"/>
<evidence type="ECO:0000256" key="6">
    <source>
        <dbReference type="SAM" id="MobiDB-lite"/>
    </source>
</evidence>
<feature type="transmembrane region" description="Helical" evidence="7">
    <location>
        <begin position="224"/>
        <end position="244"/>
    </location>
</feature>
<feature type="transmembrane region" description="Helical" evidence="7">
    <location>
        <begin position="48"/>
        <end position="68"/>
    </location>
</feature>
<name>A0A9P9EFV3_9HYPO</name>
<organism evidence="9 10">
    <name type="scientific">Dactylonectria macrodidyma</name>
    <dbReference type="NCBI Taxonomy" id="307937"/>
    <lineage>
        <taxon>Eukaryota</taxon>
        <taxon>Fungi</taxon>
        <taxon>Dikarya</taxon>
        <taxon>Ascomycota</taxon>
        <taxon>Pezizomycotina</taxon>
        <taxon>Sordariomycetes</taxon>
        <taxon>Hypocreomycetidae</taxon>
        <taxon>Hypocreales</taxon>
        <taxon>Nectriaceae</taxon>
        <taxon>Dactylonectria</taxon>
    </lineage>
</organism>
<gene>
    <name evidence="9" type="ORF">EDB81DRAFT_870497</name>
</gene>
<comment type="similarity">
    <text evidence="5">Belongs to the SAT4 family.</text>
</comment>
<feature type="region of interest" description="Disordered" evidence="6">
    <location>
        <begin position="311"/>
        <end position="341"/>
    </location>
</feature>